<protein>
    <submittedName>
        <fullName evidence="2">Uncharacterized protein</fullName>
    </submittedName>
</protein>
<proteinExistence type="predicted"/>
<dbReference type="Proteomes" id="UP000553442">
    <property type="component" value="Unassembled WGS sequence"/>
</dbReference>
<dbReference type="EMBL" id="JACHZF010000002">
    <property type="protein sequence ID" value="MBB3329462.1"/>
    <property type="molecule type" value="Genomic_DNA"/>
</dbReference>
<name>A0A7W5K171_9GAMM</name>
<keyword evidence="1" id="KW-0472">Membrane</keyword>
<sequence>MRTLVRALLSRPAALAAVVVIMVAYLLLYLWLTGDLSGGGSGGWQAVFPAWDRVWQRRGPFQFEPVGLLALGGLVWTFSLLNTLIAASMGLLVGLNVVAGWWLWHRPRQCRPGAGSTGLLGSLPALLAGGACCAPLILVWLGLPIAGTVASLAPVLLPGAALMLSVGLWRISRHLAPSSASECRGLACNPREGRRR</sequence>
<comment type="caution">
    <text evidence="2">The sequence shown here is derived from an EMBL/GenBank/DDBJ whole genome shotgun (WGS) entry which is preliminary data.</text>
</comment>
<evidence type="ECO:0000313" key="2">
    <source>
        <dbReference type="EMBL" id="MBB3329462.1"/>
    </source>
</evidence>
<feature type="transmembrane region" description="Helical" evidence="1">
    <location>
        <begin position="125"/>
        <end position="143"/>
    </location>
</feature>
<keyword evidence="1" id="KW-1133">Transmembrane helix</keyword>
<evidence type="ECO:0000313" key="3">
    <source>
        <dbReference type="Proteomes" id="UP000553442"/>
    </source>
</evidence>
<reference evidence="2 3" key="1">
    <citation type="submission" date="2020-08" db="EMBL/GenBank/DDBJ databases">
        <title>Genomic Encyclopedia of Archaeal and Bacterial Type Strains, Phase II (KMG-II): from individual species to whole genera.</title>
        <authorList>
            <person name="Goeker M."/>
        </authorList>
    </citation>
    <scope>NUCLEOTIDE SEQUENCE [LARGE SCALE GENOMIC DNA]</scope>
    <source>
        <strain evidence="2 3">5AG</strain>
    </source>
</reference>
<feature type="transmembrane region" description="Helical" evidence="1">
    <location>
        <begin position="84"/>
        <end position="104"/>
    </location>
</feature>
<feature type="transmembrane region" description="Helical" evidence="1">
    <location>
        <begin position="149"/>
        <end position="169"/>
    </location>
</feature>
<organism evidence="2 3">
    <name type="scientific">Halomonas campaniensis</name>
    <dbReference type="NCBI Taxonomy" id="213554"/>
    <lineage>
        <taxon>Bacteria</taxon>
        <taxon>Pseudomonadati</taxon>
        <taxon>Pseudomonadota</taxon>
        <taxon>Gammaproteobacteria</taxon>
        <taxon>Oceanospirillales</taxon>
        <taxon>Halomonadaceae</taxon>
        <taxon>Halomonas</taxon>
    </lineage>
</organism>
<keyword evidence="3" id="KW-1185">Reference proteome</keyword>
<dbReference type="RefSeq" id="WP_183329552.1">
    <property type="nucleotide sequence ID" value="NZ_JACHZF010000002.1"/>
</dbReference>
<evidence type="ECO:0000256" key="1">
    <source>
        <dbReference type="SAM" id="Phobius"/>
    </source>
</evidence>
<gene>
    <name evidence="2" type="ORF">BDK63_000302</name>
</gene>
<keyword evidence="1" id="KW-0812">Transmembrane</keyword>
<feature type="transmembrane region" description="Helical" evidence="1">
    <location>
        <begin position="12"/>
        <end position="32"/>
    </location>
</feature>
<dbReference type="AlphaFoldDB" id="A0A7W5K171"/>
<accession>A0A7W5K171</accession>